<dbReference type="EMBL" id="KB932203">
    <property type="protein sequence ID" value="KCV71470.1"/>
    <property type="molecule type" value="Genomic_DNA"/>
</dbReference>
<feature type="region of interest" description="Disordered" evidence="4">
    <location>
        <begin position="24"/>
        <end position="45"/>
    </location>
</feature>
<keyword evidence="3" id="KW-0539">Nucleus</keyword>
<reference evidence="5" key="1">
    <citation type="submission" date="2013-04" db="EMBL/GenBank/DDBJ databases">
        <title>The Genome Sequence of Fonticula alba ATCC 38817.</title>
        <authorList>
            <consortium name="The Broad Institute Genomics Platform"/>
            <person name="Russ C."/>
            <person name="Cuomo C."/>
            <person name="Burger G."/>
            <person name="Gray M.W."/>
            <person name="Holland P.W.H."/>
            <person name="King N."/>
            <person name="Lang F.B.F."/>
            <person name="Roger A.J."/>
            <person name="Ruiz-Trillo I."/>
            <person name="Brown M."/>
            <person name="Walker B."/>
            <person name="Young S."/>
            <person name="Zeng Q."/>
            <person name="Gargeya S."/>
            <person name="Fitzgerald M."/>
            <person name="Haas B."/>
            <person name="Abouelleil A."/>
            <person name="Allen A.W."/>
            <person name="Alvarado L."/>
            <person name="Arachchi H.M."/>
            <person name="Berlin A.M."/>
            <person name="Chapman S.B."/>
            <person name="Gainer-Dewar J."/>
            <person name="Goldberg J."/>
            <person name="Griggs A."/>
            <person name="Gujja S."/>
            <person name="Hansen M."/>
            <person name="Howarth C."/>
            <person name="Imamovic A."/>
            <person name="Ireland A."/>
            <person name="Larimer J."/>
            <person name="McCowan C."/>
            <person name="Murphy C."/>
            <person name="Pearson M."/>
            <person name="Poon T.W."/>
            <person name="Priest M."/>
            <person name="Roberts A."/>
            <person name="Saif S."/>
            <person name="Shea T."/>
            <person name="Sisk P."/>
            <person name="Sykes S."/>
            <person name="Wortman J."/>
            <person name="Nusbaum C."/>
            <person name="Birren B."/>
        </authorList>
    </citation>
    <scope>NUCLEOTIDE SEQUENCE [LARGE SCALE GENOMIC DNA]</scope>
    <source>
        <strain evidence="5">ATCC 38817</strain>
    </source>
</reference>
<feature type="non-terminal residue" evidence="5">
    <location>
        <position position="1"/>
    </location>
</feature>
<dbReference type="Gene3D" id="2.30.18.10">
    <property type="entry name" value="Transcription factor IIA (TFIIA), beta-barrel domain"/>
    <property type="match status" value="1"/>
</dbReference>
<dbReference type="SUPFAM" id="SSF50784">
    <property type="entry name" value="Transcription factor IIA (TFIIA), beta-barrel domain"/>
    <property type="match status" value="1"/>
</dbReference>
<dbReference type="AlphaFoldDB" id="A0A058ZAM8"/>
<dbReference type="GO" id="GO:0006367">
    <property type="term" value="P:transcription initiation at RNA polymerase II promoter"/>
    <property type="evidence" value="ECO:0007669"/>
    <property type="project" value="InterPro"/>
</dbReference>
<protein>
    <submittedName>
        <fullName evidence="5">Uncharacterized protein</fullName>
    </submittedName>
</protein>
<dbReference type="GO" id="GO:0005672">
    <property type="term" value="C:transcription factor TFIIA complex"/>
    <property type="evidence" value="ECO:0007669"/>
    <property type="project" value="InterPro"/>
</dbReference>
<keyword evidence="6" id="KW-1185">Reference proteome</keyword>
<sequence>GNLLNYKSCDEVWQLTVKDAVFRGTDSAAGQQDGTPPPSAGGPGTPLTISCLQIVAVPVPPNFRPAN</sequence>
<evidence type="ECO:0000313" key="5">
    <source>
        <dbReference type="EMBL" id="KCV71470.1"/>
    </source>
</evidence>
<comment type="subcellular location">
    <subcellularLocation>
        <location evidence="1">Nucleus</location>
    </subcellularLocation>
</comment>
<evidence type="ECO:0000313" key="6">
    <source>
        <dbReference type="Proteomes" id="UP000030693"/>
    </source>
</evidence>
<dbReference type="RefSeq" id="XP_009494593.1">
    <property type="nucleotide sequence ID" value="XM_009496318.1"/>
</dbReference>
<accession>A0A058ZAM8</accession>
<dbReference type="InterPro" id="IPR009088">
    <property type="entry name" value="TFIIA_b-brl"/>
</dbReference>
<evidence type="ECO:0000256" key="2">
    <source>
        <dbReference type="ARBA" id="ARBA00023163"/>
    </source>
</evidence>
<dbReference type="Proteomes" id="UP000030693">
    <property type="component" value="Unassembled WGS sequence"/>
</dbReference>
<gene>
    <name evidence="5" type="ORF">H696_02416</name>
</gene>
<keyword evidence="2" id="KW-0804">Transcription</keyword>
<evidence type="ECO:0000256" key="4">
    <source>
        <dbReference type="SAM" id="MobiDB-lite"/>
    </source>
</evidence>
<evidence type="ECO:0000256" key="3">
    <source>
        <dbReference type="ARBA" id="ARBA00023242"/>
    </source>
</evidence>
<dbReference type="GeneID" id="20527141"/>
<organism evidence="5">
    <name type="scientific">Fonticula alba</name>
    <name type="common">Slime mold</name>
    <dbReference type="NCBI Taxonomy" id="691883"/>
    <lineage>
        <taxon>Eukaryota</taxon>
        <taxon>Rotosphaerida</taxon>
        <taxon>Fonticulaceae</taxon>
        <taxon>Fonticula</taxon>
    </lineage>
</organism>
<proteinExistence type="predicted"/>
<evidence type="ECO:0000256" key="1">
    <source>
        <dbReference type="ARBA" id="ARBA00004123"/>
    </source>
</evidence>
<name>A0A058ZAM8_FONAL</name>